<evidence type="ECO:0000256" key="10">
    <source>
        <dbReference type="ARBA" id="ARBA00047785"/>
    </source>
</evidence>
<reference evidence="11 12" key="1">
    <citation type="submission" date="2018-06" db="EMBL/GenBank/DDBJ databases">
        <title>Genomic Encyclopedia of Type Strains, Phase III (KMG-III): the genomes of soil and plant-associated and newly described type strains.</title>
        <authorList>
            <person name="Whitman W."/>
        </authorList>
    </citation>
    <scope>NUCLEOTIDE SEQUENCE [LARGE SCALE GENOMIC DNA]</scope>
    <source>
        <strain evidence="11 12">CECT 9025</strain>
    </source>
</reference>
<keyword evidence="12" id="KW-1185">Reference proteome</keyword>
<comment type="pathway">
    <text evidence="1">Lipid metabolism.</text>
</comment>
<protein>
    <recommendedName>
        <fullName evidence="8">L-ornithine N(alpha)-acyltransferase</fullName>
        <ecNumber evidence="7">2.3.2.30</ecNumber>
    </recommendedName>
</protein>
<evidence type="ECO:0000256" key="6">
    <source>
        <dbReference type="ARBA" id="ARBA00038095"/>
    </source>
</evidence>
<evidence type="ECO:0000256" key="7">
    <source>
        <dbReference type="ARBA" id="ARBA00039058"/>
    </source>
</evidence>
<evidence type="ECO:0000256" key="3">
    <source>
        <dbReference type="ARBA" id="ARBA00022679"/>
    </source>
</evidence>
<evidence type="ECO:0000313" key="12">
    <source>
        <dbReference type="Proteomes" id="UP000248311"/>
    </source>
</evidence>
<dbReference type="Proteomes" id="UP000248311">
    <property type="component" value="Unassembled WGS sequence"/>
</dbReference>
<evidence type="ECO:0000313" key="11">
    <source>
        <dbReference type="EMBL" id="PYE86073.1"/>
    </source>
</evidence>
<accession>A0A318SX78</accession>
<dbReference type="Pfam" id="PF13444">
    <property type="entry name" value="Acetyltransf_5"/>
    <property type="match status" value="1"/>
</dbReference>
<dbReference type="Gene3D" id="3.40.630.30">
    <property type="match status" value="1"/>
</dbReference>
<dbReference type="RefSeq" id="WP_110813069.1">
    <property type="nucleotide sequence ID" value="NZ_QJTE01000001.1"/>
</dbReference>
<comment type="similarity">
    <text evidence="6">Belongs to the acetyltransferase family. OlsB subfamily.</text>
</comment>
<name>A0A318SX78_9RHOB</name>
<proteinExistence type="inferred from homology"/>
<dbReference type="GO" id="GO:0043810">
    <property type="term" value="F:ornithine-acyl [acyl carrier protein] N-acyltransferase activity"/>
    <property type="evidence" value="ECO:0007669"/>
    <property type="project" value="UniProtKB-EC"/>
</dbReference>
<keyword evidence="5 11" id="KW-0012">Acyltransferase</keyword>
<evidence type="ECO:0000256" key="8">
    <source>
        <dbReference type="ARBA" id="ARBA00039866"/>
    </source>
</evidence>
<evidence type="ECO:0000256" key="9">
    <source>
        <dbReference type="ARBA" id="ARBA00045724"/>
    </source>
</evidence>
<dbReference type="OrthoDB" id="9787072at2"/>
<keyword evidence="2" id="KW-0444">Lipid biosynthesis</keyword>
<organism evidence="11 12">
    <name type="scientific">Pseudoroseicyclus aestuarii</name>
    <dbReference type="NCBI Taxonomy" id="1795041"/>
    <lineage>
        <taxon>Bacteria</taxon>
        <taxon>Pseudomonadati</taxon>
        <taxon>Pseudomonadota</taxon>
        <taxon>Alphaproteobacteria</taxon>
        <taxon>Rhodobacterales</taxon>
        <taxon>Paracoccaceae</taxon>
        <taxon>Pseudoroseicyclus</taxon>
    </lineage>
</organism>
<keyword evidence="3 11" id="KW-0808">Transferase</keyword>
<keyword evidence="4" id="KW-0443">Lipid metabolism</keyword>
<dbReference type="AlphaFoldDB" id="A0A318SX78"/>
<dbReference type="EMBL" id="QJTE01000001">
    <property type="protein sequence ID" value="PYE86073.1"/>
    <property type="molecule type" value="Genomic_DNA"/>
</dbReference>
<dbReference type="GO" id="GO:0006629">
    <property type="term" value="P:lipid metabolic process"/>
    <property type="evidence" value="ECO:0007669"/>
    <property type="project" value="UniProtKB-KW"/>
</dbReference>
<evidence type="ECO:0000256" key="1">
    <source>
        <dbReference type="ARBA" id="ARBA00005189"/>
    </source>
</evidence>
<dbReference type="InterPro" id="IPR016181">
    <property type="entry name" value="Acyl_CoA_acyltransferase"/>
</dbReference>
<comment type="function">
    <text evidence="9">Catalyzes the first step in the biosynthesis of ornithine lipids, which are phosphorus-free membrane lipids. Catalyzes the 3-hydroxyacyl-acyl carrier protein-dependent acylation of ornithine to form lyso-ornithine lipid (LOL).</text>
</comment>
<comment type="catalytic activity">
    <reaction evidence="10">
        <text>a (3R)-hydroxyacyl-[ACP] + L-ornithine = a lyso-ornithine lipid + holo-[ACP] + H(+)</text>
        <dbReference type="Rhea" id="RHEA:20633"/>
        <dbReference type="Rhea" id="RHEA-COMP:9685"/>
        <dbReference type="Rhea" id="RHEA-COMP:9945"/>
        <dbReference type="ChEBI" id="CHEBI:15378"/>
        <dbReference type="ChEBI" id="CHEBI:46911"/>
        <dbReference type="ChEBI" id="CHEBI:64479"/>
        <dbReference type="ChEBI" id="CHEBI:78827"/>
        <dbReference type="ChEBI" id="CHEBI:138482"/>
        <dbReference type="EC" id="2.3.2.30"/>
    </reaction>
    <physiologicalReaction direction="left-to-right" evidence="10">
        <dbReference type="Rhea" id="RHEA:20634"/>
    </physiologicalReaction>
</comment>
<dbReference type="PANTHER" id="PTHR37323">
    <property type="entry name" value="GCN5-RELATED N-ACETYLTRANSFERASE"/>
    <property type="match status" value="1"/>
</dbReference>
<comment type="caution">
    <text evidence="11">The sequence shown here is derived from an EMBL/GenBank/DDBJ whole genome shotgun (WGS) entry which is preliminary data.</text>
</comment>
<gene>
    <name evidence="11" type="ORF">DFP88_101748</name>
</gene>
<dbReference type="EC" id="2.3.2.30" evidence="7"/>
<sequence length="263" mass="28502">MTRPQPRQAPATPQPRFSLRLARDAADRAAAERLRYAVFVEELGGDGPLVDHAARRERDAFDDHATQLLLLDETRAPEEAVVGLYRLMDDAAAVAAGRFYTEAEFDLAPLRASGRSLLELGRSCLHPQYRGGPAMMHLWQGLSAHVSDHGYEVLFGTASFHGTDLAALAEPLSLLQEAHLAPADLRVCARGGAVLPAPAGPVDRRRAMLAMPALIKAYLRLGGKVGEGVFVDRAFNTTDVCMILDAAQVTPQGRRFYEAPQPG</sequence>
<dbReference type="InterPro" id="IPR052351">
    <property type="entry name" value="Ornithine_N-alpha-AT"/>
</dbReference>
<dbReference type="SUPFAM" id="SSF55729">
    <property type="entry name" value="Acyl-CoA N-acyltransferases (Nat)"/>
    <property type="match status" value="1"/>
</dbReference>
<evidence type="ECO:0000256" key="2">
    <source>
        <dbReference type="ARBA" id="ARBA00022516"/>
    </source>
</evidence>
<dbReference type="PANTHER" id="PTHR37323:SF1">
    <property type="entry name" value="L-ORNITHINE N(ALPHA)-ACYLTRANSFERASE"/>
    <property type="match status" value="1"/>
</dbReference>
<evidence type="ECO:0000256" key="4">
    <source>
        <dbReference type="ARBA" id="ARBA00023098"/>
    </source>
</evidence>
<evidence type="ECO:0000256" key="5">
    <source>
        <dbReference type="ARBA" id="ARBA00023315"/>
    </source>
</evidence>